<dbReference type="Pfam" id="PF13349">
    <property type="entry name" value="DUF4097"/>
    <property type="match status" value="1"/>
</dbReference>
<organism evidence="3 4">
    <name type="scientific">candidate division WOR-3 bacterium</name>
    <dbReference type="NCBI Taxonomy" id="2052148"/>
    <lineage>
        <taxon>Bacteria</taxon>
        <taxon>Bacteria division WOR-3</taxon>
    </lineage>
</organism>
<evidence type="ECO:0000313" key="4">
    <source>
        <dbReference type="Proteomes" id="UP000885826"/>
    </source>
</evidence>
<dbReference type="PANTHER" id="PTHR34094:SF1">
    <property type="entry name" value="PROTEIN FAM185A"/>
    <property type="match status" value="1"/>
</dbReference>
<dbReference type="InterPro" id="IPR053959">
    <property type="entry name" value="YvlB/LiaX_N"/>
</dbReference>
<dbReference type="PANTHER" id="PTHR34094">
    <property type="match status" value="1"/>
</dbReference>
<dbReference type="EMBL" id="DRIG01000073">
    <property type="protein sequence ID" value="HEC78873.1"/>
    <property type="molecule type" value="Genomic_DNA"/>
</dbReference>
<dbReference type="Pfam" id="PF22746">
    <property type="entry name" value="SHOCT-like_DUF2089-C"/>
    <property type="match status" value="1"/>
</dbReference>
<evidence type="ECO:0000259" key="1">
    <source>
        <dbReference type="Pfam" id="PF13349"/>
    </source>
</evidence>
<comment type="caution">
    <text evidence="3">The sequence shown here is derived from an EMBL/GenBank/DDBJ whole genome shotgun (WGS) entry which is preliminary data.</text>
</comment>
<accession>A0A9C9EMI3</accession>
<proteinExistence type="predicted"/>
<dbReference type="Proteomes" id="UP000885826">
    <property type="component" value="Unassembled WGS sequence"/>
</dbReference>
<evidence type="ECO:0008006" key="5">
    <source>
        <dbReference type="Google" id="ProtNLM"/>
    </source>
</evidence>
<evidence type="ECO:0000259" key="2">
    <source>
        <dbReference type="Pfam" id="PF22746"/>
    </source>
</evidence>
<dbReference type="AlphaFoldDB" id="A0A9C9EMI3"/>
<sequence>MNVWRSTLNERLRILKLLEQGKINADEAARLLEALTFSHPHTSRRRHKIFSVFEWIPDIITSKINGSFEHGTADRTLAFSRKRRIKFKGISGDLQIHGGEENNITIQKDGFVKIKEDEDTLEVKAITGDIEIAVPHTIDLSIKGVSGDITIRDISGEIKLTSVAADIHGSNLSGSFTGELVAGDVDIEYRHLENIDIKTKKSDITLRLADAVEAEIELEAKHGGIDCEFNLLKEKRTATTLKGIINNKGARIRIKNDRGDIVIKQEKGRKGT</sequence>
<feature type="domain" description="DUF4097" evidence="1">
    <location>
        <begin position="119"/>
        <end position="263"/>
    </location>
</feature>
<name>A0A9C9EMI3_UNCW3</name>
<dbReference type="InterPro" id="IPR025164">
    <property type="entry name" value="Toastrack_DUF4097"/>
</dbReference>
<feature type="domain" description="YvlB/LiaX N-terminal" evidence="2">
    <location>
        <begin position="9"/>
        <end position="35"/>
    </location>
</feature>
<gene>
    <name evidence="3" type="ORF">ENI34_06990</name>
</gene>
<reference evidence="3" key="1">
    <citation type="journal article" date="2020" name="mSystems">
        <title>Genome- and Community-Level Interaction Insights into Carbon Utilization and Element Cycling Functions of Hydrothermarchaeota in Hydrothermal Sediment.</title>
        <authorList>
            <person name="Zhou Z."/>
            <person name="Liu Y."/>
            <person name="Xu W."/>
            <person name="Pan J."/>
            <person name="Luo Z.H."/>
            <person name="Li M."/>
        </authorList>
    </citation>
    <scope>NUCLEOTIDE SEQUENCE</scope>
    <source>
        <strain evidence="3">HyVt-388</strain>
    </source>
</reference>
<evidence type="ECO:0000313" key="3">
    <source>
        <dbReference type="EMBL" id="HEC78873.1"/>
    </source>
</evidence>
<protein>
    <recommendedName>
        <fullName evidence="5">Adhesin domain-containing protein</fullName>
    </recommendedName>
</protein>